<feature type="domain" description="Aldehyde oxidase/xanthine dehydrogenase first molybdopterin binding" evidence="4">
    <location>
        <begin position="68"/>
        <end position="143"/>
    </location>
</feature>
<proteinExistence type="predicted"/>
<feature type="domain" description="Aldehyde oxidase/xanthine dehydrogenase a/b hammerhead" evidence="3">
    <location>
        <begin position="3"/>
        <end position="44"/>
    </location>
</feature>
<gene>
    <name evidence="5" type="ORF">PACLA_8A083647</name>
</gene>
<dbReference type="Gene3D" id="3.90.1170.50">
    <property type="entry name" value="Aldehyde oxidase/xanthine dehydrogenase, a/b hammerhead"/>
    <property type="match status" value="1"/>
</dbReference>
<dbReference type="GO" id="GO:0005506">
    <property type="term" value="F:iron ion binding"/>
    <property type="evidence" value="ECO:0007669"/>
    <property type="project" value="InterPro"/>
</dbReference>
<dbReference type="EMBL" id="CACRXK020017678">
    <property type="protein sequence ID" value="CAB4031501.1"/>
    <property type="molecule type" value="Genomic_DNA"/>
</dbReference>
<dbReference type="OrthoDB" id="8300278at2759"/>
<dbReference type="Proteomes" id="UP001152795">
    <property type="component" value="Unassembled WGS sequence"/>
</dbReference>
<dbReference type="SUPFAM" id="SSF54665">
    <property type="entry name" value="CO dehydrogenase molybdoprotein N-domain-like"/>
    <property type="match status" value="1"/>
</dbReference>
<keyword evidence="2" id="KW-0560">Oxidoreductase</keyword>
<comment type="caution">
    <text evidence="5">The sequence shown here is derived from an EMBL/GenBank/DDBJ whole genome shotgun (WGS) entry which is preliminary data.</text>
</comment>
<dbReference type="PANTHER" id="PTHR11908">
    <property type="entry name" value="XANTHINE DEHYDROGENASE"/>
    <property type="match status" value="1"/>
</dbReference>
<dbReference type="GO" id="GO:0016491">
    <property type="term" value="F:oxidoreductase activity"/>
    <property type="evidence" value="ECO:0007669"/>
    <property type="project" value="UniProtKB-KW"/>
</dbReference>
<dbReference type="InterPro" id="IPR037165">
    <property type="entry name" value="AldOxase/xan_DH_Mopterin-bd_sf"/>
</dbReference>
<evidence type="ECO:0000259" key="3">
    <source>
        <dbReference type="Pfam" id="PF01315"/>
    </source>
</evidence>
<name>A0A6S7JKY9_PARCT</name>
<dbReference type="Gene3D" id="3.30.365.10">
    <property type="entry name" value="Aldehyde oxidase/xanthine dehydrogenase, molybdopterin binding domain"/>
    <property type="match status" value="2"/>
</dbReference>
<reference evidence="5" key="1">
    <citation type="submission" date="2020-04" db="EMBL/GenBank/DDBJ databases">
        <authorList>
            <person name="Alioto T."/>
            <person name="Alioto T."/>
            <person name="Gomez Garrido J."/>
        </authorList>
    </citation>
    <scope>NUCLEOTIDE SEQUENCE</scope>
    <source>
        <strain evidence="5">A484AB</strain>
    </source>
</reference>
<organism evidence="5 6">
    <name type="scientific">Paramuricea clavata</name>
    <name type="common">Red gorgonian</name>
    <name type="synonym">Violescent sea-whip</name>
    <dbReference type="NCBI Taxonomy" id="317549"/>
    <lineage>
        <taxon>Eukaryota</taxon>
        <taxon>Metazoa</taxon>
        <taxon>Cnidaria</taxon>
        <taxon>Anthozoa</taxon>
        <taxon>Octocorallia</taxon>
        <taxon>Malacalcyonacea</taxon>
        <taxon>Plexauridae</taxon>
        <taxon>Paramuricea</taxon>
    </lineage>
</organism>
<accession>A0A6S7JKY9</accession>
<sequence>MFNNKEKIFCDGNVDYAGQAVGLIIANTQRLADEAAEKVKITYTDCMTPIISIQDAIEASSFFSEQIVDQVFGDPDEAMALSAHVINGEISLGAQHHIHMETHTCLCIPGEEEMEVYAATQNINGTQVAIAKVLNLPAKRLVC</sequence>
<evidence type="ECO:0000259" key="4">
    <source>
        <dbReference type="Pfam" id="PF02738"/>
    </source>
</evidence>
<dbReference type="InterPro" id="IPR016208">
    <property type="entry name" value="Ald_Oxase/xanthine_DH-like"/>
</dbReference>
<dbReference type="Pfam" id="PF02738">
    <property type="entry name" value="MoCoBD_1"/>
    <property type="match status" value="1"/>
</dbReference>
<keyword evidence="1" id="KW-0500">Molybdenum</keyword>
<keyword evidence="6" id="KW-1185">Reference proteome</keyword>
<dbReference type="InterPro" id="IPR000674">
    <property type="entry name" value="Ald_Oxase/Xan_DH_a/b"/>
</dbReference>
<dbReference type="Pfam" id="PF01315">
    <property type="entry name" value="Ald_Xan_dh_C"/>
    <property type="match status" value="1"/>
</dbReference>
<evidence type="ECO:0000256" key="1">
    <source>
        <dbReference type="ARBA" id="ARBA00022505"/>
    </source>
</evidence>
<protein>
    <submittedName>
        <fullName evidence="5">Indole-3-acetaldehyde oxidase-like</fullName>
    </submittedName>
</protein>
<dbReference type="AlphaFoldDB" id="A0A6S7JKY9"/>
<evidence type="ECO:0000256" key="2">
    <source>
        <dbReference type="ARBA" id="ARBA00023002"/>
    </source>
</evidence>
<evidence type="ECO:0000313" key="6">
    <source>
        <dbReference type="Proteomes" id="UP001152795"/>
    </source>
</evidence>
<dbReference type="InterPro" id="IPR036856">
    <property type="entry name" value="Ald_Oxase/Xan_DH_a/b_sf"/>
</dbReference>
<evidence type="ECO:0000313" key="5">
    <source>
        <dbReference type="EMBL" id="CAB4031501.1"/>
    </source>
</evidence>
<dbReference type="InterPro" id="IPR008274">
    <property type="entry name" value="AldOxase/xan_DH_MoCoBD1"/>
</dbReference>
<dbReference type="PANTHER" id="PTHR11908:SF132">
    <property type="entry name" value="ALDEHYDE OXIDASE 1-RELATED"/>
    <property type="match status" value="1"/>
</dbReference>
<dbReference type="SUPFAM" id="SSF56003">
    <property type="entry name" value="Molybdenum cofactor-binding domain"/>
    <property type="match status" value="1"/>
</dbReference>